<dbReference type="CDD" id="cd00093">
    <property type="entry name" value="HTH_XRE"/>
    <property type="match status" value="1"/>
</dbReference>
<evidence type="ECO:0000259" key="1">
    <source>
        <dbReference type="PROSITE" id="PS50943"/>
    </source>
</evidence>
<accession>A0A379D8V0</accession>
<dbReference type="RefSeq" id="WP_004822539.1">
    <property type="nucleotide sequence ID" value="NZ_UGTH01000001.1"/>
</dbReference>
<feature type="domain" description="HTH cro/C1-type" evidence="1">
    <location>
        <begin position="29"/>
        <end position="73"/>
    </location>
</feature>
<evidence type="ECO:0000313" key="3">
    <source>
        <dbReference type="Proteomes" id="UP000254777"/>
    </source>
</evidence>
<sequence length="162" mass="18188">MGRDARSAKNNIYYKARIEASGYNEKLKSRESAAEMLGVHASTLADYELGIVKCPQPDKVVLMADLYNAPELLNRYCTDECPIGCSCVAPMKVETLDRVTIKTLSAIKSLDEVKNELLDITSDGDVDDSEHERFIDVMDTLEQIVVAAGELRLWFKKNRGRR</sequence>
<dbReference type="AlphaFoldDB" id="A0A379D8V0"/>
<gene>
    <name evidence="2" type="ORF">NCTC11088_00147</name>
</gene>
<dbReference type="PROSITE" id="PS50943">
    <property type="entry name" value="HTH_CROC1"/>
    <property type="match status" value="1"/>
</dbReference>
<dbReference type="EMBL" id="UGTH01000001">
    <property type="protein sequence ID" value="SUB74416.1"/>
    <property type="molecule type" value="Genomic_DNA"/>
</dbReference>
<proteinExistence type="predicted"/>
<reference evidence="2 3" key="1">
    <citation type="submission" date="2018-06" db="EMBL/GenBank/DDBJ databases">
        <authorList>
            <consortium name="Pathogen Informatics"/>
            <person name="Doyle S."/>
        </authorList>
    </citation>
    <scope>NUCLEOTIDE SEQUENCE [LARGE SCALE GENOMIC DNA]</scope>
    <source>
        <strain evidence="2 3">NCTC11088</strain>
    </source>
</reference>
<organism evidence="2 3">
    <name type="scientific">Peptoniphilus indolicus</name>
    <dbReference type="NCBI Taxonomy" id="33030"/>
    <lineage>
        <taxon>Bacteria</taxon>
        <taxon>Bacillati</taxon>
        <taxon>Bacillota</taxon>
        <taxon>Tissierellia</taxon>
        <taxon>Tissierellales</taxon>
        <taxon>Peptoniphilaceae</taxon>
        <taxon>Peptoniphilus</taxon>
    </lineage>
</organism>
<dbReference type="InterPro" id="IPR001387">
    <property type="entry name" value="Cro/C1-type_HTH"/>
</dbReference>
<dbReference type="Pfam" id="PF01381">
    <property type="entry name" value="HTH_3"/>
    <property type="match status" value="1"/>
</dbReference>
<name>A0A379D8V0_9FIRM</name>
<evidence type="ECO:0000313" key="2">
    <source>
        <dbReference type="EMBL" id="SUB74416.1"/>
    </source>
</evidence>
<protein>
    <submittedName>
        <fullName evidence="2">Helix-turn-helix</fullName>
    </submittedName>
</protein>
<dbReference type="Proteomes" id="UP000254777">
    <property type="component" value="Unassembled WGS sequence"/>
</dbReference>